<organism evidence="2 3">
    <name type="scientific">Photobacterium leiognathi</name>
    <dbReference type="NCBI Taxonomy" id="553611"/>
    <lineage>
        <taxon>Bacteria</taxon>
        <taxon>Pseudomonadati</taxon>
        <taxon>Pseudomonadota</taxon>
        <taxon>Gammaproteobacteria</taxon>
        <taxon>Vibrionales</taxon>
        <taxon>Vibrionaceae</taxon>
        <taxon>Photobacterium</taxon>
    </lineage>
</organism>
<keyword evidence="1" id="KW-0472">Membrane</keyword>
<dbReference type="RefSeq" id="WP_045063409.1">
    <property type="nucleotide sequence ID" value="NZ_CP131601.1"/>
</dbReference>
<dbReference type="EMBL" id="PYOI01000013">
    <property type="protein sequence ID" value="PSV82230.1"/>
    <property type="molecule type" value="Genomic_DNA"/>
</dbReference>
<protein>
    <submittedName>
        <fullName evidence="2">Uncharacterized protein</fullName>
    </submittedName>
</protein>
<keyword evidence="1" id="KW-0812">Transmembrane</keyword>
<accession>A0ABX5GFZ2</accession>
<name>A0ABX5GFZ2_PHOLE</name>
<reference evidence="2 3" key="1">
    <citation type="submission" date="2018-01" db="EMBL/GenBank/DDBJ databases">
        <title>Whole genome sequencing of Histamine producing bacteria.</title>
        <authorList>
            <person name="Butler K."/>
        </authorList>
    </citation>
    <scope>NUCLEOTIDE SEQUENCE [LARGE SCALE GENOMIC DNA]</scope>
    <source>
        <strain evidence="2 3">ATCC 25521</strain>
    </source>
</reference>
<gene>
    <name evidence="2" type="ORF">CTM94_10600</name>
</gene>
<dbReference type="Proteomes" id="UP000241566">
    <property type="component" value="Unassembled WGS sequence"/>
</dbReference>
<evidence type="ECO:0000313" key="3">
    <source>
        <dbReference type="Proteomes" id="UP000241566"/>
    </source>
</evidence>
<evidence type="ECO:0000313" key="2">
    <source>
        <dbReference type="EMBL" id="PSV82230.1"/>
    </source>
</evidence>
<sequence length="109" mass="12120">MDLLNLVASLGSLGSFLLGVVGTGLTAYVVSRNKLSGKIDEIDEKIEKIIHQEKSISKAKESGRLQAISEKIDSIIDEQKCITLTTETIKSDIENSNWRKKIRNCEDKK</sequence>
<keyword evidence="3" id="KW-1185">Reference proteome</keyword>
<evidence type="ECO:0000256" key="1">
    <source>
        <dbReference type="SAM" id="Phobius"/>
    </source>
</evidence>
<feature type="transmembrane region" description="Helical" evidence="1">
    <location>
        <begin position="6"/>
        <end position="30"/>
    </location>
</feature>
<keyword evidence="1" id="KW-1133">Transmembrane helix</keyword>
<proteinExistence type="predicted"/>
<comment type="caution">
    <text evidence="2">The sequence shown here is derived from an EMBL/GenBank/DDBJ whole genome shotgun (WGS) entry which is preliminary data.</text>
</comment>